<dbReference type="InterPro" id="IPR038063">
    <property type="entry name" value="Transpep_catalytic_dom"/>
</dbReference>
<reference evidence="9" key="1">
    <citation type="submission" date="2020-11" db="EMBL/GenBank/DDBJ databases">
        <title>Genome seq and assembly of Planobacterium sp.</title>
        <authorList>
            <person name="Chhetri G."/>
        </authorList>
    </citation>
    <scope>NUCLEOTIDE SEQUENCE</scope>
    <source>
        <strain evidence="9">GCR5</strain>
    </source>
</reference>
<evidence type="ECO:0000256" key="3">
    <source>
        <dbReference type="ARBA" id="ARBA00022679"/>
    </source>
</evidence>
<comment type="similarity">
    <text evidence="2">Belongs to the YkuD family.</text>
</comment>
<keyword evidence="3" id="KW-0808">Transferase</keyword>
<dbReference type="PANTHER" id="PTHR30582:SF2">
    <property type="entry name" value="L,D-TRANSPEPTIDASE YCIB-RELATED"/>
    <property type="match status" value="1"/>
</dbReference>
<dbReference type="GO" id="GO:0018104">
    <property type="term" value="P:peptidoglycan-protein cross-linking"/>
    <property type="evidence" value="ECO:0007669"/>
    <property type="project" value="TreeGrafter"/>
</dbReference>
<comment type="pathway">
    <text evidence="1 7">Cell wall biogenesis; peptidoglycan biosynthesis.</text>
</comment>
<dbReference type="InterPro" id="IPR005490">
    <property type="entry name" value="LD_TPept_cat_dom"/>
</dbReference>
<keyword evidence="5 7" id="KW-0573">Peptidoglycan synthesis</keyword>
<dbReference type="GO" id="GO:0005576">
    <property type="term" value="C:extracellular region"/>
    <property type="evidence" value="ECO:0007669"/>
    <property type="project" value="TreeGrafter"/>
</dbReference>
<feature type="active site" description="Nucleophile" evidence="7">
    <location>
        <position position="143"/>
    </location>
</feature>
<dbReference type="Pfam" id="PF03734">
    <property type="entry name" value="YkuD"/>
    <property type="match status" value="1"/>
</dbReference>
<dbReference type="CDD" id="cd16913">
    <property type="entry name" value="YkuD_like"/>
    <property type="match status" value="1"/>
</dbReference>
<keyword evidence="10" id="KW-1185">Reference proteome</keyword>
<feature type="active site" description="Proton donor/acceptor" evidence="7">
    <location>
        <position position="130"/>
    </location>
</feature>
<dbReference type="GO" id="GO:0071555">
    <property type="term" value="P:cell wall organization"/>
    <property type="evidence" value="ECO:0007669"/>
    <property type="project" value="UniProtKB-UniRule"/>
</dbReference>
<protein>
    <submittedName>
        <fullName evidence="9">L,D-transpeptidase</fullName>
    </submittedName>
</protein>
<proteinExistence type="inferred from homology"/>
<dbReference type="PROSITE" id="PS52029">
    <property type="entry name" value="LD_TPASE"/>
    <property type="match status" value="1"/>
</dbReference>
<evidence type="ECO:0000256" key="1">
    <source>
        <dbReference type="ARBA" id="ARBA00004752"/>
    </source>
</evidence>
<feature type="domain" description="L,D-TPase catalytic" evidence="8">
    <location>
        <begin position="57"/>
        <end position="179"/>
    </location>
</feature>
<accession>A0A930YWQ7</accession>
<keyword evidence="4 7" id="KW-0133">Cell shape</keyword>
<dbReference type="EMBL" id="JADKYY010000010">
    <property type="protein sequence ID" value="MBF5027823.1"/>
    <property type="molecule type" value="Genomic_DNA"/>
</dbReference>
<sequence length="223" mass="25447">MTKYNSKEFGNIFALNRIDFAHRYAVNSLVVPRDSWSSFLQLAPFPIQVESLIDIEKIVVFSYRLHAFAVYNHGTLLRWGPTSMGKKSTPSPTGLFSVNWKKKLAISTVDPSWKLPWNVNIHNTMGIGWHQYALPGYHASHGCLRLLMEDAEWLYDFAETPKFTTKGKIRMFGTPVVVVDQTDFITKPWLAASSVSQGALTERELTILVDDYLSEIRKRYASQ</sequence>
<dbReference type="InterPro" id="IPR050979">
    <property type="entry name" value="LD-transpeptidase"/>
</dbReference>
<gene>
    <name evidence="9" type="ORF">IC612_08450</name>
</gene>
<dbReference type="RefSeq" id="WP_194739746.1">
    <property type="nucleotide sequence ID" value="NZ_JADKYY010000010.1"/>
</dbReference>
<organism evidence="9 10">
    <name type="scientific">Planobacterium oryzisoli</name>
    <dbReference type="NCBI Taxonomy" id="2771435"/>
    <lineage>
        <taxon>Bacteria</taxon>
        <taxon>Pseudomonadati</taxon>
        <taxon>Bacteroidota</taxon>
        <taxon>Flavobacteriia</taxon>
        <taxon>Flavobacteriales</taxon>
        <taxon>Weeksellaceae</taxon>
        <taxon>Chryseobacterium group</taxon>
        <taxon>Chryseobacterium</taxon>
    </lineage>
</organism>
<evidence type="ECO:0000256" key="4">
    <source>
        <dbReference type="ARBA" id="ARBA00022960"/>
    </source>
</evidence>
<evidence type="ECO:0000256" key="7">
    <source>
        <dbReference type="PROSITE-ProRule" id="PRU01373"/>
    </source>
</evidence>
<dbReference type="SUPFAM" id="SSF141523">
    <property type="entry name" value="L,D-transpeptidase catalytic domain-like"/>
    <property type="match status" value="1"/>
</dbReference>
<evidence type="ECO:0000313" key="10">
    <source>
        <dbReference type="Proteomes" id="UP000694480"/>
    </source>
</evidence>
<evidence type="ECO:0000256" key="6">
    <source>
        <dbReference type="ARBA" id="ARBA00023316"/>
    </source>
</evidence>
<keyword evidence="6 7" id="KW-0961">Cell wall biogenesis/degradation</keyword>
<dbReference type="Gene3D" id="2.40.440.10">
    <property type="entry name" value="L,D-transpeptidase catalytic domain-like"/>
    <property type="match status" value="1"/>
</dbReference>
<dbReference type="PANTHER" id="PTHR30582">
    <property type="entry name" value="L,D-TRANSPEPTIDASE"/>
    <property type="match status" value="1"/>
</dbReference>
<evidence type="ECO:0000256" key="5">
    <source>
        <dbReference type="ARBA" id="ARBA00022984"/>
    </source>
</evidence>
<comment type="caution">
    <text evidence="9">The sequence shown here is derived from an EMBL/GenBank/DDBJ whole genome shotgun (WGS) entry which is preliminary data.</text>
</comment>
<dbReference type="AlphaFoldDB" id="A0A930YWQ7"/>
<name>A0A930YWQ7_9FLAO</name>
<evidence type="ECO:0000259" key="8">
    <source>
        <dbReference type="PROSITE" id="PS52029"/>
    </source>
</evidence>
<dbReference type="GO" id="GO:0016740">
    <property type="term" value="F:transferase activity"/>
    <property type="evidence" value="ECO:0007669"/>
    <property type="project" value="UniProtKB-KW"/>
</dbReference>
<evidence type="ECO:0000313" key="9">
    <source>
        <dbReference type="EMBL" id="MBF5027823.1"/>
    </source>
</evidence>
<evidence type="ECO:0000256" key="2">
    <source>
        <dbReference type="ARBA" id="ARBA00005992"/>
    </source>
</evidence>
<dbReference type="GO" id="GO:0008360">
    <property type="term" value="P:regulation of cell shape"/>
    <property type="evidence" value="ECO:0007669"/>
    <property type="project" value="UniProtKB-UniRule"/>
</dbReference>
<dbReference type="Proteomes" id="UP000694480">
    <property type="component" value="Unassembled WGS sequence"/>
</dbReference>
<dbReference type="GO" id="GO:0071972">
    <property type="term" value="F:peptidoglycan L,D-transpeptidase activity"/>
    <property type="evidence" value="ECO:0007669"/>
    <property type="project" value="TreeGrafter"/>
</dbReference>